<evidence type="ECO:0000256" key="6">
    <source>
        <dbReference type="ARBA" id="ARBA00023303"/>
    </source>
</evidence>
<keyword evidence="10" id="KW-0479">Metal-binding</keyword>
<comment type="function">
    <text evidence="9 10">Fluoride-specific ion channel. Important for reducing fluoride concentration in the cell, thus reducing its toxicity.</text>
</comment>
<evidence type="ECO:0000256" key="10">
    <source>
        <dbReference type="HAMAP-Rule" id="MF_00454"/>
    </source>
</evidence>
<feature type="transmembrane region" description="Helical" evidence="10">
    <location>
        <begin position="96"/>
        <end position="121"/>
    </location>
</feature>
<organism evidence="11 12">
    <name type="scientific">Desulforamulus ferrireducens</name>
    <dbReference type="NCBI Taxonomy" id="1833852"/>
    <lineage>
        <taxon>Bacteria</taxon>
        <taxon>Bacillati</taxon>
        <taxon>Bacillota</taxon>
        <taxon>Clostridia</taxon>
        <taxon>Eubacteriales</taxon>
        <taxon>Peptococcaceae</taxon>
        <taxon>Desulforamulus</taxon>
    </lineage>
</organism>
<evidence type="ECO:0000256" key="1">
    <source>
        <dbReference type="ARBA" id="ARBA00004651"/>
    </source>
</evidence>
<name>A0A1S6IVV4_9FIRM</name>
<dbReference type="GO" id="GO:0062054">
    <property type="term" value="F:fluoride channel activity"/>
    <property type="evidence" value="ECO:0007669"/>
    <property type="project" value="UniProtKB-UniRule"/>
</dbReference>
<dbReference type="GO" id="GO:0005886">
    <property type="term" value="C:plasma membrane"/>
    <property type="evidence" value="ECO:0007669"/>
    <property type="project" value="UniProtKB-SubCell"/>
</dbReference>
<evidence type="ECO:0000256" key="4">
    <source>
        <dbReference type="ARBA" id="ARBA00022989"/>
    </source>
</evidence>
<evidence type="ECO:0000256" key="5">
    <source>
        <dbReference type="ARBA" id="ARBA00023136"/>
    </source>
</evidence>
<dbReference type="OrthoDB" id="9815830at2"/>
<keyword evidence="2 10" id="KW-1003">Cell membrane</keyword>
<comment type="catalytic activity">
    <reaction evidence="8">
        <text>fluoride(in) = fluoride(out)</text>
        <dbReference type="Rhea" id="RHEA:76159"/>
        <dbReference type="ChEBI" id="CHEBI:17051"/>
    </reaction>
    <physiologicalReaction direction="left-to-right" evidence="8">
        <dbReference type="Rhea" id="RHEA:76160"/>
    </physiologicalReaction>
</comment>
<evidence type="ECO:0000313" key="11">
    <source>
        <dbReference type="EMBL" id="AQS58900.1"/>
    </source>
</evidence>
<dbReference type="KEGG" id="dfg:B0537_07260"/>
<keyword evidence="10" id="KW-0813">Transport</keyword>
<dbReference type="Proteomes" id="UP000189464">
    <property type="component" value="Chromosome"/>
</dbReference>
<evidence type="ECO:0000256" key="7">
    <source>
        <dbReference type="ARBA" id="ARBA00035120"/>
    </source>
</evidence>
<dbReference type="EMBL" id="CP019698">
    <property type="protein sequence ID" value="AQS58900.1"/>
    <property type="molecule type" value="Genomic_DNA"/>
</dbReference>
<feature type="binding site" evidence="10">
    <location>
        <position position="77"/>
    </location>
    <ligand>
        <name>Na(+)</name>
        <dbReference type="ChEBI" id="CHEBI:29101"/>
        <note>structural</note>
    </ligand>
</feature>
<comment type="subcellular location">
    <subcellularLocation>
        <location evidence="1 10">Cell membrane</location>
        <topology evidence="1 10">Multi-pass membrane protein</topology>
    </subcellularLocation>
</comment>
<keyword evidence="5 10" id="KW-0472">Membrane</keyword>
<dbReference type="AlphaFoldDB" id="A0A1S6IVV4"/>
<dbReference type="NCBIfam" id="TIGR00494">
    <property type="entry name" value="crcB"/>
    <property type="match status" value="1"/>
</dbReference>
<feature type="transmembrane region" description="Helical" evidence="10">
    <location>
        <begin position="31"/>
        <end position="52"/>
    </location>
</feature>
<dbReference type="InterPro" id="IPR003691">
    <property type="entry name" value="FluC"/>
</dbReference>
<feature type="binding site" evidence="10">
    <location>
        <position position="74"/>
    </location>
    <ligand>
        <name>Na(+)</name>
        <dbReference type="ChEBI" id="CHEBI:29101"/>
        <note>structural</note>
    </ligand>
</feature>
<dbReference type="Pfam" id="PF02537">
    <property type="entry name" value="CRCB"/>
    <property type="match status" value="1"/>
</dbReference>
<evidence type="ECO:0000313" key="12">
    <source>
        <dbReference type="Proteomes" id="UP000189464"/>
    </source>
</evidence>
<dbReference type="RefSeq" id="WP_077713928.1">
    <property type="nucleotide sequence ID" value="NZ_CP019698.1"/>
</dbReference>
<dbReference type="GO" id="GO:0046872">
    <property type="term" value="F:metal ion binding"/>
    <property type="evidence" value="ECO:0007669"/>
    <property type="project" value="UniProtKB-KW"/>
</dbReference>
<keyword evidence="10" id="KW-0406">Ion transport</keyword>
<keyword evidence="12" id="KW-1185">Reference proteome</keyword>
<keyword evidence="6 10" id="KW-0407">Ion channel</keyword>
<accession>A0A1S6IVV4</accession>
<keyword evidence="3 10" id="KW-0812">Transmembrane</keyword>
<comment type="similarity">
    <text evidence="7 10">Belongs to the fluoride channel Fluc/FEX (TC 1.A.43) family.</text>
</comment>
<evidence type="ECO:0000256" key="8">
    <source>
        <dbReference type="ARBA" id="ARBA00035585"/>
    </source>
</evidence>
<evidence type="ECO:0000256" key="2">
    <source>
        <dbReference type="ARBA" id="ARBA00022475"/>
    </source>
</evidence>
<gene>
    <name evidence="10" type="primary">fluC</name>
    <name evidence="10" type="synonym">crcB</name>
    <name evidence="11" type="ORF">B0537_07260</name>
</gene>
<keyword evidence="10" id="KW-0915">Sodium</keyword>
<proteinExistence type="inferred from homology"/>
<comment type="activity regulation">
    <text evidence="10">Na(+) is not transported, but it plays an essential structural role and its presence is essential for fluoride channel function.</text>
</comment>
<dbReference type="GO" id="GO:0140114">
    <property type="term" value="P:cellular detoxification of fluoride"/>
    <property type="evidence" value="ECO:0007669"/>
    <property type="project" value="UniProtKB-UniRule"/>
</dbReference>
<evidence type="ECO:0000256" key="3">
    <source>
        <dbReference type="ARBA" id="ARBA00022692"/>
    </source>
</evidence>
<dbReference type="STRING" id="1833852.B0537_07260"/>
<evidence type="ECO:0000256" key="9">
    <source>
        <dbReference type="ARBA" id="ARBA00049940"/>
    </source>
</evidence>
<keyword evidence="4 10" id="KW-1133">Transmembrane helix</keyword>
<protein>
    <recommendedName>
        <fullName evidence="10">Fluoride-specific ion channel FluC</fullName>
    </recommendedName>
</protein>
<dbReference type="PANTHER" id="PTHR28259:SF1">
    <property type="entry name" value="FLUORIDE EXPORT PROTEIN 1-RELATED"/>
    <property type="match status" value="1"/>
</dbReference>
<feature type="transmembrane region" description="Helical" evidence="10">
    <location>
        <begin position="64"/>
        <end position="84"/>
    </location>
</feature>
<sequence>MNFWAVGIGGILGSLSRYLLGLALTGYWGDFFPYGTLAVNLIGSLCLSFLVYGSMLKWQLPRPLLLAVTTGFMGSFTTFSTFSVEVLNLLLDGQAGLALLYVLISTIAGLGLAGLGIYLAAKLYQASDSAAK</sequence>
<dbReference type="PANTHER" id="PTHR28259">
    <property type="entry name" value="FLUORIDE EXPORT PROTEIN 1-RELATED"/>
    <property type="match status" value="1"/>
</dbReference>
<reference evidence="11 12" key="1">
    <citation type="journal article" date="2016" name="Int. J. Syst. Evol. Microbiol.">
        <title>Desulfotomaculum ferrireducens sp. nov., a moderately thermophilic sulfate-reducing and dissimilatory Fe(III)-reducing bacterium isolated from compost.</title>
        <authorList>
            <person name="Yang G."/>
            <person name="Guo J."/>
            <person name="Zhuang L."/>
            <person name="Yuan Y."/>
            <person name="Zhou S."/>
        </authorList>
    </citation>
    <scope>NUCLEOTIDE SEQUENCE [LARGE SCALE GENOMIC DNA]</scope>
    <source>
        <strain evidence="11 12">GSS09</strain>
    </source>
</reference>
<dbReference type="HAMAP" id="MF_00454">
    <property type="entry name" value="FluC"/>
    <property type="match status" value="1"/>
</dbReference>